<dbReference type="AlphaFoldDB" id="A0A5A7QS52"/>
<reference evidence="2" key="1">
    <citation type="journal article" date="2019" name="Curr. Biol.">
        <title>Genome Sequence of Striga asiatica Provides Insight into the Evolution of Plant Parasitism.</title>
        <authorList>
            <person name="Yoshida S."/>
            <person name="Kim S."/>
            <person name="Wafula E.K."/>
            <person name="Tanskanen J."/>
            <person name="Kim Y.M."/>
            <person name="Honaas L."/>
            <person name="Yang Z."/>
            <person name="Spallek T."/>
            <person name="Conn C.E."/>
            <person name="Ichihashi Y."/>
            <person name="Cheong K."/>
            <person name="Cui S."/>
            <person name="Der J.P."/>
            <person name="Gundlach H."/>
            <person name="Jiao Y."/>
            <person name="Hori C."/>
            <person name="Ishida J.K."/>
            <person name="Kasahara H."/>
            <person name="Kiba T."/>
            <person name="Kim M.S."/>
            <person name="Koo N."/>
            <person name="Laohavisit A."/>
            <person name="Lee Y.H."/>
            <person name="Lumba S."/>
            <person name="McCourt P."/>
            <person name="Mortimer J.C."/>
            <person name="Mutuku J.M."/>
            <person name="Nomura T."/>
            <person name="Sasaki-Sekimoto Y."/>
            <person name="Seto Y."/>
            <person name="Wang Y."/>
            <person name="Wakatake T."/>
            <person name="Sakakibara H."/>
            <person name="Demura T."/>
            <person name="Yamaguchi S."/>
            <person name="Yoneyama K."/>
            <person name="Manabe R.I."/>
            <person name="Nelson D.C."/>
            <person name="Schulman A.H."/>
            <person name="Timko M.P."/>
            <person name="dePamphilis C.W."/>
            <person name="Choi D."/>
            <person name="Shirasu K."/>
        </authorList>
    </citation>
    <scope>NUCLEOTIDE SEQUENCE [LARGE SCALE GENOMIC DNA]</scope>
    <source>
        <strain evidence="2">cv. UVA1</strain>
    </source>
</reference>
<accession>A0A5A7QS52</accession>
<proteinExistence type="predicted"/>
<evidence type="ECO:0000313" key="2">
    <source>
        <dbReference type="Proteomes" id="UP000325081"/>
    </source>
</evidence>
<protein>
    <submittedName>
        <fullName evidence="1">Abscisic acid responsive element-binding factor1</fullName>
    </submittedName>
</protein>
<dbReference type="Proteomes" id="UP000325081">
    <property type="component" value="Unassembled WGS sequence"/>
</dbReference>
<comment type="caution">
    <text evidence="1">The sequence shown here is derived from an EMBL/GenBank/DDBJ whole genome shotgun (WGS) entry which is preliminary data.</text>
</comment>
<evidence type="ECO:0000313" key="1">
    <source>
        <dbReference type="EMBL" id="GER47257.1"/>
    </source>
</evidence>
<organism evidence="1 2">
    <name type="scientific">Striga asiatica</name>
    <name type="common">Asiatic witchweed</name>
    <name type="synonym">Buchnera asiatica</name>
    <dbReference type="NCBI Taxonomy" id="4170"/>
    <lineage>
        <taxon>Eukaryota</taxon>
        <taxon>Viridiplantae</taxon>
        <taxon>Streptophyta</taxon>
        <taxon>Embryophyta</taxon>
        <taxon>Tracheophyta</taxon>
        <taxon>Spermatophyta</taxon>
        <taxon>Magnoliopsida</taxon>
        <taxon>eudicotyledons</taxon>
        <taxon>Gunneridae</taxon>
        <taxon>Pentapetalae</taxon>
        <taxon>asterids</taxon>
        <taxon>lamiids</taxon>
        <taxon>Lamiales</taxon>
        <taxon>Orobanchaceae</taxon>
        <taxon>Buchnereae</taxon>
        <taxon>Striga</taxon>
    </lineage>
</organism>
<gene>
    <name evidence="1" type="ORF">STAS_24344</name>
</gene>
<sequence length="388" mass="42613">MPQIIQAFSTVLRVVQNVYLLPEAPSNPYSEVNSLGSGDDGEPVHAIGIRNLGDHKEPRHNKQIPSLDSRLKYPLTVHAHNLYPSTPPHNVSHLKSRVTREARRAHGPTIQPNEVCPKPDFPNQRQILGVQHHHLAPTLDVDIERSLLAVKGHAFVVILLGLGEFGIRAELYDAVARLAGDEGFGSGLVDIPGPADEFEAFGAGEEEVGEGAAVMGLGGVSEEEDDEFWVGIVEVPGDHTEWEGYGVSLFDGENFFFLFREDNSGHPAAWKKKYGWGNMSSRKNAIGFKWIKLINLVLSGMHENISNLSRIGVSRGSKAVLLKGELSSADVAFTEHRQLVGAPGVVRAAISAVDLLRQLWCQVELHRLYFISLKQTETKNNPIKNAND</sequence>
<name>A0A5A7QS52_STRAF</name>
<keyword evidence="2" id="KW-1185">Reference proteome</keyword>
<dbReference type="EMBL" id="BKCP01007793">
    <property type="protein sequence ID" value="GER47257.1"/>
    <property type="molecule type" value="Genomic_DNA"/>
</dbReference>